<dbReference type="EMBL" id="CAJNOK010000053">
    <property type="protein sequence ID" value="CAF0725653.1"/>
    <property type="molecule type" value="Genomic_DNA"/>
</dbReference>
<dbReference type="AlphaFoldDB" id="A0A8S2GDQ2"/>
<evidence type="ECO:0000313" key="4">
    <source>
        <dbReference type="EMBL" id="CAF3498998.1"/>
    </source>
</evidence>
<reference evidence="4" key="1">
    <citation type="submission" date="2021-02" db="EMBL/GenBank/DDBJ databases">
        <authorList>
            <person name="Nowell W R."/>
        </authorList>
    </citation>
    <scope>NUCLEOTIDE SEQUENCE</scope>
</reference>
<accession>A0A8S2GDQ2</accession>
<comment type="caution">
    <text evidence="4">The sequence shown here is derived from an EMBL/GenBank/DDBJ whole genome shotgun (WGS) entry which is preliminary data.</text>
</comment>
<feature type="region of interest" description="Disordered" evidence="1">
    <location>
        <begin position="103"/>
        <end position="132"/>
    </location>
</feature>
<protein>
    <submittedName>
        <fullName evidence="4">Uncharacterized protein</fullName>
    </submittedName>
</protein>
<proteinExistence type="predicted"/>
<feature type="chain" id="PRO_5036273572" evidence="2">
    <location>
        <begin position="25"/>
        <end position="132"/>
    </location>
</feature>
<feature type="region of interest" description="Disordered" evidence="1">
    <location>
        <begin position="66"/>
        <end position="90"/>
    </location>
</feature>
<evidence type="ECO:0000256" key="1">
    <source>
        <dbReference type="SAM" id="MobiDB-lite"/>
    </source>
</evidence>
<gene>
    <name evidence="3" type="ORF">OVA965_LOCUS406</name>
    <name evidence="4" type="ORF">TMI583_LOCUS406</name>
</gene>
<dbReference type="Proteomes" id="UP000682733">
    <property type="component" value="Unassembled WGS sequence"/>
</dbReference>
<evidence type="ECO:0000313" key="3">
    <source>
        <dbReference type="EMBL" id="CAF0725653.1"/>
    </source>
</evidence>
<evidence type="ECO:0000313" key="5">
    <source>
        <dbReference type="Proteomes" id="UP000682733"/>
    </source>
</evidence>
<organism evidence="4 5">
    <name type="scientific">Didymodactylos carnosus</name>
    <dbReference type="NCBI Taxonomy" id="1234261"/>
    <lineage>
        <taxon>Eukaryota</taxon>
        <taxon>Metazoa</taxon>
        <taxon>Spiralia</taxon>
        <taxon>Gnathifera</taxon>
        <taxon>Rotifera</taxon>
        <taxon>Eurotatoria</taxon>
        <taxon>Bdelloidea</taxon>
        <taxon>Philodinida</taxon>
        <taxon>Philodinidae</taxon>
        <taxon>Didymodactylos</taxon>
    </lineage>
</organism>
<sequence length="132" mass="14255">MCQNQNLVLVLTVLVLIDIEVLRGTGIDGFGVDSIGSIGGIDIGVAHRLYLTVCNSLGLWLRKPKRFSSSSPVTTSIPQPDSDCSDEEDLADDDRLCRASLANQYSARHDDGSEQSVEGDDNEMSVSHQACE</sequence>
<feature type="compositionally biased region" description="Polar residues" evidence="1">
    <location>
        <begin position="67"/>
        <end position="79"/>
    </location>
</feature>
<keyword evidence="2" id="KW-0732">Signal</keyword>
<dbReference type="Proteomes" id="UP000677228">
    <property type="component" value="Unassembled WGS sequence"/>
</dbReference>
<feature type="signal peptide" evidence="2">
    <location>
        <begin position="1"/>
        <end position="24"/>
    </location>
</feature>
<evidence type="ECO:0000256" key="2">
    <source>
        <dbReference type="SAM" id="SignalP"/>
    </source>
</evidence>
<dbReference type="EMBL" id="CAJOBA010000053">
    <property type="protein sequence ID" value="CAF3498998.1"/>
    <property type="molecule type" value="Genomic_DNA"/>
</dbReference>
<name>A0A8S2GDQ2_9BILA</name>